<dbReference type="Proteomes" id="UP000746612">
    <property type="component" value="Unassembled WGS sequence"/>
</dbReference>
<evidence type="ECO:0000313" key="4">
    <source>
        <dbReference type="EMBL" id="VIO53327.1"/>
    </source>
</evidence>
<dbReference type="InterPro" id="IPR045518">
    <property type="entry name" value="2EXR"/>
</dbReference>
<reference evidence="4" key="1">
    <citation type="submission" date="2019-04" db="EMBL/GenBank/DDBJ databases">
        <authorList>
            <person name="Melise S."/>
            <person name="Noan J."/>
            <person name="Okalmin O."/>
        </authorList>
    </citation>
    <scope>NUCLEOTIDE SEQUENCE</scope>
    <source>
        <strain evidence="4">FN9</strain>
    </source>
</reference>
<feature type="domain" description="2EXR" evidence="2">
    <location>
        <begin position="42"/>
        <end position="142"/>
    </location>
</feature>
<sequence length="438" mass="50144">MLPLLTDDLSQLSMQKPPCNSHINLEHLYTYNPLRNNMEPAFPKFMHLPKEIQIQIWEAAVRPSGDRHVHRFSIVGFPLRHTNRKHLRLERTKRLSDGTSRVVSCSNFAVPADDVEGNPNDSIYLSDSGLWTACKDSRDAMENRFKKNEWWSDIKSPYHPKRTATAGEYLGQEGTSHTASYTDYDGVVKHITIGYDRDLIHLDPRHLCNIENIDWFHASYNIFQLPILDKRLEVEGDPIVKPSFVGANIALDYDRSILDQFSSQKVHYREKALAARSVDLFDMIFFLCETAQRNVWFIDHGLIPAPNAAIDTAPVREVFRSGDCVYAEVKREDIGVLWLLSDYDKALDDENHTAFDMFRTFEEGSWELEDPSRLRVLACQTVSGRNVKPRKPWALRCHGHPSCEVCNADKPVPRVRPSTIEGSESSSDISESDLILFD</sequence>
<reference evidence="3" key="2">
    <citation type="submission" date="2021-03" db="EMBL/GenBank/DDBJ databases">
        <authorList>
            <person name="Alouane T."/>
            <person name="Langin T."/>
            <person name="Bonhomme L."/>
        </authorList>
    </citation>
    <scope>NUCLEOTIDE SEQUENCE</scope>
    <source>
        <strain evidence="3">MDC_Fg202</strain>
    </source>
</reference>
<evidence type="ECO:0000259" key="2">
    <source>
        <dbReference type="Pfam" id="PF20150"/>
    </source>
</evidence>
<proteinExistence type="predicted"/>
<feature type="region of interest" description="Disordered" evidence="1">
    <location>
        <begin position="416"/>
        <end position="438"/>
    </location>
</feature>
<dbReference type="EMBL" id="CAAKMV010000055">
    <property type="protein sequence ID" value="VIO53327.1"/>
    <property type="molecule type" value="Genomic_DNA"/>
</dbReference>
<evidence type="ECO:0000313" key="5">
    <source>
        <dbReference type="Proteomes" id="UP000746612"/>
    </source>
</evidence>
<evidence type="ECO:0000256" key="1">
    <source>
        <dbReference type="SAM" id="MobiDB-lite"/>
    </source>
</evidence>
<evidence type="ECO:0000313" key="3">
    <source>
        <dbReference type="EMBL" id="CAG2006123.1"/>
    </source>
</evidence>
<gene>
    <name evidence="4" type="ORF">FUG_LOCUS72924</name>
    <name evidence="3" type="ORF">MDCFG202_LOCUS518562</name>
</gene>
<dbReference type="AlphaFoldDB" id="A0A2H3GDZ5"/>
<dbReference type="EMBL" id="CAJPIJ010000184">
    <property type="protein sequence ID" value="CAG2006123.1"/>
    <property type="molecule type" value="Genomic_DNA"/>
</dbReference>
<organism evidence="3 5">
    <name type="scientific">Gibberella zeae</name>
    <name type="common">Wheat head blight fungus</name>
    <name type="synonym">Fusarium graminearum</name>
    <dbReference type="NCBI Taxonomy" id="5518"/>
    <lineage>
        <taxon>Eukaryota</taxon>
        <taxon>Fungi</taxon>
        <taxon>Dikarya</taxon>
        <taxon>Ascomycota</taxon>
        <taxon>Pezizomycotina</taxon>
        <taxon>Sordariomycetes</taxon>
        <taxon>Hypocreomycetidae</taxon>
        <taxon>Hypocreales</taxon>
        <taxon>Nectriaceae</taxon>
        <taxon>Fusarium</taxon>
    </lineage>
</organism>
<accession>A0A2H3GDZ5</accession>
<name>A0A2H3GDZ5_GIBZA</name>
<dbReference type="Pfam" id="PF20150">
    <property type="entry name" value="2EXR"/>
    <property type="match status" value="1"/>
</dbReference>
<protein>
    <recommendedName>
        <fullName evidence="2">2EXR domain-containing protein</fullName>
    </recommendedName>
</protein>
<feature type="compositionally biased region" description="Low complexity" evidence="1">
    <location>
        <begin position="423"/>
        <end position="438"/>
    </location>
</feature>